<dbReference type="Proteomes" id="UP000060487">
    <property type="component" value="Unassembled WGS sequence"/>
</dbReference>
<comment type="similarity">
    <text evidence="1">Belongs to the type III secretion exporter family.</text>
</comment>
<accession>A0ABR5SF57</accession>
<comment type="caution">
    <text evidence="2">The sequence shown here is derived from an EMBL/GenBank/DDBJ whole genome shotgun (WGS) entry which is preliminary data.</text>
</comment>
<dbReference type="Pfam" id="PF01312">
    <property type="entry name" value="Bac_export_2"/>
    <property type="match status" value="1"/>
</dbReference>
<dbReference type="SUPFAM" id="SSF160544">
    <property type="entry name" value="EscU C-terminal domain-like"/>
    <property type="match status" value="1"/>
</dbReference>
<dbReference type="PANTHER" id="PTHR30531">
    <property type="entry name" value="FLAGELLAR BIOSYNTHETIC PROTEIN FLHB"/>
    <property type="match status" value="1"/>
</dbReference>
<proteinExistence type="inferred from homology"/>
<dbReference type="EMBL" id="LNQR01000062">
    <property type="protein sequence ID" value="KWT85377.1"/>
    <property type="molecule type" value="Genomic_DNA"/>
</dbReference>
<keyword evidence="2" id="KW-0969">Cilium</keyword>
<sequence>MEDKQRKAAALNYQSGAAAVPRITAKGSGAVADKIIEIAKAHGVPIKEDKQLVDILSALDLYQEIPQELYKAVAEILAFIYKLSKKPAPASPPPQWPV</sequence>
<dbReference type="InterPro" id="IPR029025">
    <property type="entry name" value="T3SS_substrate_exporter_C"/>
</dbReference>
<name>A0ABR5SF57_9BACT</name>
<keyword evidence="2" id="KW-0282">Flagellum</keyword>
<keyword evidence="3" id="KW-1185">Reference proteome</keyword>
<dbReference type="PANTHER" id="PTHR30531:SF12">
    <property type="entry name" value="FLAGELLAR BIOSYNTHETIC PROTEIN FLHB"/>
    <property type="match status" value="1"/>
</dbReference>
<reference evidence="2 3" key="1">
    <citation type="submission" date="2015-11" db="EMBL/GenBank/DDBJ databases">
        <authorList>
            <person name="Lin W."/>
        </authorList>
    </citation>
    <scope>NUCLEOTIDE SEQUENCE [LARGE SCALE GENOMIC DNA]</scope>
    <source>
        <strain evidence="2 3">HCH-1</strain>
    </source>
</reference>
<dbReference type="RefSeq" id="WP_085052350.1">
    <property type="nucleotide sequence ID" value="NZ_LNQR01000062.1"/>
</dbReference>
<dbReference type="InterPro" id="IPR006135">
    <property type="entry name" value="T3SS_substrate_exporter"/>
</dbReference>
<evidence type="ECO:0000313" key="3">
    <source>
        <dbReference type="Proteomes" id="UP000060487"/>
    </source>
</evidence>
<evidence type="ECO:0000313" key="2">
    <source>
        <dbReference type="EMBL" id="KWT85377.1"/>
    </source>
</evidence>
<protein>
    <submittedName>
        <fullName evidence="2">Flagellar biosynthetic protein FlhB</fullName>
    </submittedName>
</protein>
<gene>
    <name evidence="2" type="primary">flhB</name>
    <name evidence="2" type="ORF">ASN18_1733</name>
</gene>
<evidence type="ECO:0000256" key="1">
    <source>
        <dbReference type="ARBA" id="ARBA00010690"/>
    </source>
</evidence>
<dbReference type="Gene3D" id="3.40.1690.10">
    <property type="entry name" value="secretion proteins EscU"/>
    <property type="match status" value="1"/>
</dbReference>
<keyword evidence="2" id="KW-0966">Cell projection</keyword>
<organism evidence="2 3">
    <name type="scientific">Candidatus Magnetominusculus xianensis</name>
    <dbReference type="NCBI Taxonomy" id="1748249"/>
    <lineage>
        <taxon>Bacteria</taxon>
        <taxon>Pseudomonadati</taxon>
        <taxon>Nitrospirota</taxon>
        <taxon>Nitrospiria</taxon>
        <taxon>Nitrospirales</taxon>
        <taxon>Nitrospiraceae</taxon>
        <taxon>Candidatus Magnetominusculus</taxon>
    </lineage>
</organism>